<accession>X1DX60</accession>
<sequence>GTYGLASKYDITGNWVETDQKYFRVTSNIEDADDDGMPDWWEKKYGLNPEDPTDAEGDLDGDGFTN</sequence>
<proteinExistence type="predicted"/>
<feature type="non-terminal residue" evidence="2">
    <location>
        <position position="66"/>
    </location>
</feature>
<dbReference type="AlphaFoldDB" id="X1DX60"/>
<reference evidence="2" key="1">
    <citation type="journal article" date="2014" name="Front. Microbiol.">
        <title>High frequency of phylogenetically diverse reductive dehalogenase-homologous genes in deep subseafloor sedimentary metagenomes.</title>
        <authorList>
            <person name="Kawai M."/>
            <person name="Futagami T."/>
            <person name="Toyoda A."/>
            <person name="Takaki Y."/>
            <person name="Nishi S."/>
            <person name="Hori S."/>
            <person name="Arai W."/>
            <person name="Tsubouchi T."/>
            <person name="Morono Y."/>
            <person name="Uchiyama I."/>
            <person name="Ito T."/>
            <person name="Fujiyama A."/>
            <person name="Inagaki F."/>
            <person name="Takami H."/>
        </authorList>
    </citation>
    <scope>NUCLEOTIDE SEQUENCE</scope>
    <source>
        <strain evidence="2">Expedition CK06-06</strain>
    </source>
</reference>
<gene>
    <name evidence="2" type="ORF">S01H4_66656</name>
</gene>
<evidence type="ECO:0000256" key="1">
    <source>
        <dbReference type="SAM" id="MobiDB-lite"/>
    </source>
</evidence>
<protein>
    <submittedName>
        <fullName evidence="2">Uncharacterized protein</fullName>
    </submittedName>
</protein>
<feature type="compositionally biased region" description="Acidic residues" evidence="1">
    <location>
        <begin position="51"/>
        <end position="66"/>
    </location>
</feature>
<feature type="region of interest" description="Disordered" evidence="1">
    <location>
        <begin position="34"/>
        <end position="66"/>
    </location>
</feature>
<comment type="caution">
    <text evidence="2">The sequence shown here is derived from an EMBL/GenBank/DDBJ whole genome shotgun (WGS) entry which is preliminary data.</text>
</comment>
<evidence type="ECO:0000313" key="2">
    <source>
        <dbReference type="EMBL" id="GAH25596.1"/>
    </source>
</evidence>
<feature type="non-terminal residue" evidence="2">
    <location>
        <position position="1"/>
    </location>
</feature>
<organism evidence="2">
    <name type="scientific">marine sediment metagenome</name>
    <dbReference type="NCBI Taxonomy" id="412755"/>
    <lineage>
        <taxon>unclassified sequences</taxon>
        <taxon>metagenomes</taxon>
        <taxon>ecological metagenomes</taxon>
    </lineage>
</organism>
<dbReference type="EMBL" id="BART01041404">
    <property type="protein sequence ID" value="GAH25596.1"/>
    <property type="molecule type" value="Genomic_DNA"/>
</dbReference>
<name>X1DX60_9ZZZZ</name>